<evidence type="ECO:0000256" key="1">
    <source>
        <dbReference type="ARBA" id="ARBA00009437"/>
    </source>
</evidence>
<dbReference type="Gene3D" id="3.40.190.290">
    <property type="match status" value="1"/>
</dbReference>
<evidence type="ECO:0000256" key="3">
    <source>
        <dbReference type="ARBA" id="ARBA00023125"/>
    </source>
</evidence>
<organism evidence="6 7">
    <name type="scientific">Dehalobacterium formicoaceticum</name>
    <dbReference type="NCBI Taxonomy" id="51515"/>
    <lineage>
        <taxon>Bacteria</taxon>
        <taxon>Bacillati</taxon>
        <taxon>Bacillota</taxon>
        <taxon>Clostridia</taxon>
        <taxon>Eubacteriales</taxon>
        <taxon>Peptococcaceae</taxon>
        <taxon>Dehalobacterium</taxon>
    </lineage>
</organism>
<dbReference type="NCBIfam" id="NF040786">
    <property type="entry name" value="LysR_Sec_metab"/>
    <property type="match status" value="1"/>
</dbReference>
<comment type="similarity">
    <text evidence="1">Belongs to the LysR transcriptional regulatory family.</text>
</comment>
<gene>
    <name evidence="6" type="ORF">NVS47_08640</name>
</gene>
<reference evidence="6 7" key="1">
    <citation type="submission" date="2022-08" db="EMBL/GenBank/DDBJ databases">
        <title>Proteogenomics of the novel Dehalobacterium formicoaceticum strain EZ94 highlights a key role of methyltransferases during anaerobic dichloromethane degradation.</title>
        <authorList>
            <person name="Wasmund K."/>
        </authorList>
    </citation>
    <scope>NUCLEOTIDE SEQUENCE [LARGE SCALE GENOMIC DNA]</scope>
    <source>
        <strain evidence="6 7">EZ94</strain>
    </source>
</reference>
<dbReference type="Pfam" id="PF03466">
    <property type="entry name" value="LysR_substrate"/>
    <property type="match status" value="1"/>
</dbReference>
<evidence type="ECO:0000313" key="6">
    <source>
        <dbReference type="EMBL" id="MCR6545577.1"/>
    </source>
</evidence>
<dbReference type="PRINTS" id="PR00039">
    <property type="entry name" value="HTHLYSR"/>
</dbReference>
<dbReference type="InterPro" id="IPR005119">
    <property type="entry name" value="LysR_subst-bd"/>
</dbReference>
<comment type="caution">
    <text evidence="6">The sequence shown here is derived from an EMBL/GenBank/DDBJ whole genome shotgun (WGS) entry which is preliminary data.</text>
</comment>
<dbReference type="Gene3D" id="1.10.10.10">
    <property type="entry name" value="Winged helix-like DNA-binding domain superfamily/Winged helix DNA-binding domain"/>
    <property type="match status" value="1"/>
</dbReference>
<sequence length="297" mass="32776">MSSIRQIKAFIAVADLKSFTQAAEAMFMTQPAISAQIKSLEEHLGVPLIVRNDKRVRLTDAGQIFYREARELLTVYERALESMNELKSLKKGNLALGASTIPGEYIMPNFIGGFRKLYPGINISLTITDTGQVVDLLYDRKIDLGVVGAKVETNHAEYFPILQDELVLIAGTEYPIQEELSSQDLSSLDWVSREAGSGTRNVIKDCLSIKGIKESDLKIVMELGSTQAVITGVINNLGVGFVSHWAADVFIKAGVVKQVMLPDLDLKRNIYAVISKNTAATRARDVFLDYLLHQNKG</sequence>
<evidence type="ECO:0000256" key="2">
    <source>
        <dbReference type="ARBA" id="ARBA00023015"/>
    </source>
</evidence>
<feature type="domain" description="HTH lysR-type" evidence="5">
    <location>
        <begin position="1"/>
        <end position="59"/>
    </location>
</feature>
<dbReference type="PROSITE" id="PS50931">
    <property type="entry name" value="HTH_LYSR"/>
    <property type="match status" value="1"/>
</dbReference>
<keyword evidence="7" id="KW-1185">Reference proteome</keyword>
<dbReference type="PANTHER" id="PTHR30126">
    <property type="entry name" value="HTH-TYPE TRANSCRIPTIONAL REGULATOR"/>
    <property type="match status" value="1"/>
</dbReference>
<dbReference type="SUPFAM" id="SSF53850">
    <property type="entry name" value="Periplasmic binding protein-like II"/>
    <property type="match status" value="1"/>
</dbReference>
<dbReference type="SUPFAM" id="SSF46785">
    <property type="entry name" value="Winged helix' DNA-binding domain"/>
    <property type="match status" value="1"/>
</dbReference>
<dbReference type="CDD" id="cd08420">
    <property type="entry name" value="PBP2_CysL_like"/>
    <property type="match status" value="1"/>
</dbReference>
<name>A0ABT1Y3X5_9FIRM</name>
<keyword evidence="2" id="KW-0805">Transcription regulation</keyword>
<dbReference type="InterPro" id="IPR047788">
    <property type="entry name" value="LysR-like_Sec_metab"/>
</dbReference>
<keyword evidence="3" id="KW-0238">DNA-binding</keyword>
<dbReference type="InterPro" id="IPR036388">
    <property type="entry name" value="WH-like_DNA-bd_sf"/>
</dbReference>
<dbReference type="InterPro" id="IPR000847">
    <property type="entry name" value="LysR_HTH_N"/>
</dbReference>
<dbReference type="Proteomes" id="UP001524944">
    <property type="component" value="Unassembled WGS sequence"/>
</dbReference>
<keyword evidence="4" id="KW-0804">Transcription</keyword>
<evidence type="ECO:0000256" key="4">
    <source>
        <dbReference type="ARBA" id="ARBA00023163"/>
    </source>
</evidence>
<proteinExistence type="inferred from homology"/>
<accession>A0ABT1Y3X5</accession>
<evidence type="ECO:0000313" key="7">
    <source>
        <dbReference type="Proteomes" id="UP001524944"/>
    </source>
</evidence>
<dbReference type="InterPro" id="IPR036390">
    <property type="entry name" value="WH_DNA-bd_sf"/>
</dbReference>
<dbReference type="PANTHER" id="PTHR30126:SF64">
    <property type="entry name" value="HTH-TYPE TRANSCRIPTIONAL REGULATOR CITR"/>
    <property type="match status" value="1"/>
</dbReference>
<dbReference type="EMBL" id="JANPWE010000003">
    <property type="protein sequence ID" value="MCR6545577.1"/>
    <property type="molecule type" value="Genomic_DNA"/>
</dbReference>
<dbReference type="RefSeq" id="WP_089609156.1">
    <property type="nucleotide sequence ID" value="NZ_CP022121.1"/>
</dbReference>
<evidence type="ECO:0000259" key="5">
    <source>
        <dbReference type="PROSITE" id="PS50931"/>
    </source>
</evidence>
<protein>
    <submittedName>
        <fullName evidence="6">Selenium metabolism-associated LysR family transcriptional regulator</fullName>
    </submittedName>
</protein>
<dbReference type="Pfam" id="PF00126">
    <property type="entry name" value="HTH_1"/>
    <property type="match status" value="1"/>
</dbReference>